<dbReference type="AlphaFoldDB" id="B8IRP4"/>
<name>B8IRP4_METNO</name>
<dbReference type="EMBL" id="CP001349">
    <property type="protein sequence ID" value="ACL60594.1"/>
    <property type="molecule type" value="Genomic_DNA"/>
</dbReference>
<sequence length="59" mass="6041">MNGTANSRTLVQVWSFGLLNKGPGSLEGGDLSCPGAQMAEIAAQLGIDIGSVHRMLKAA</sequence>
<gene>
    <name evidence="1" type="ordered locus">Mnod_5765</name>
</gene>
<dbReference type="RefSeq" id="WP_015932193.1">
    <property type="nucleotide sequence ID" value="NC_011894.1"/>
</dbReference>
<protein>
    <submittedName>
        <fullName evidence="1">Uncharacterized protein</fullName>
    </submittedName>
</protein>
<dbReference type="KEGG" id="mno:Mnod_5765"/>
<dbReference type="HOGENOM" id="CLU_2955278_0_0_5"/>
<keyword evidence="2" id="KW-1185">Reference proteome</keyword>
<accession>B8IRP4</accession>
<evidence type="ECO:0000313" key="2">
    <source>
        <dbReference type="Proteomes" id="UP000008207"/>
    </source>
</evidence>
<reference evidence="1 2" key="1">
    <citation type="submission" date="2009-01" db="EMBL/GenBank/DDBJ databases">
        <title>Complete sequence of chromosome of Methylobacterium nodulans ORS 2060.</title>
        <authorList>
            <consortium name="US DOE Joint Genome Institute"/>
            <person name="Lucas S."/>
            <person name="Copeland A."/>
            <person name="Lapidus A."/>
            <person name="Glavina del Rio T."/>
            <person name="Dalin E."/>
            <person name="Tice H."/>
            <person name="Bruce D."/>
            <person name="Goodwin L."/>
            <person name="Pitluck S."/>
            <person name="Sims D."/>
            <person name="Brettin T."/>
            <person name="Detter J.C."/>
            <person name="Han C."/>
            <person name="Larimer F."/>
            <person name="Land M."/>
            <person name="Hauser L."/>
            <person name="Kyrpides N."/>
            <person name="Ivanova N."/>
            <person name="Marx C.J."/>
            <person name="Richardson P."/>
        </authorList>
    </citation>
    <scope>NUCLEOTIDE SEQUENCE [LARGE SCALE GENOMIC DNA]</scope>
    <source>
        <strain evidence="2">LMG 21967 / CNCM I-2342 / ORS 2060</strain>
    </source>
</reference>
<organism evidence="1 2">
    <name type="scientific">Methylobacterium nodulans (strain LMG 21967 / CNCM I-2342 / ORS 2060)</name>
    <dbReference type="NCBI Taxonomy" id="460265"/>
    <lineage>
        <taxon>Bacteria</taxon>
        <taxon>Pseudomonadati</taxon>
        <taxon>Pseudomonadota</taxon>
        <taxon>Alphaproteobacteria</taxon>
        <taxon>Hyphomicrobiales</taxon>
        <taxon>Methylobacteriaceae</taxon>
        <taxon>Methylobacterium</taxon>
    </lineage>
</organism>
<dbReference type="Proteomes" id="UP000008207">
    <property type="component" value="Chromosome"/>
</dbReference>
<proteinExistence type="predicted"/>
<evidence type="ECO:0000313" key="1">
    <source>
        <dbReference type="EMBL" id="ACL60594.1"/>
    </source>
</evidence>